<feature type="transmembrane region" description="Helical" evidence="1">
    <location>
        <begin position="12"/>
        <end position="29"/>
    </location>
</feature>
<evidence type="ECO:0000313" key="3">
    <source>
        <dbReference type="Proteomes" id="UP001244640"/>
    </source>
</evidence>
<gene>
    <name evidence="2" type="ORF">QE382_000888</name>
</gene>
<organism evidence="2 3">
    <name type="scientific">Sphingobacterium zeae</name>
    <dbReference type="NCBI Taxonomy" id="1776859"/>
    <lineage>
        <taxon>Bacteria</taxon>
        <taxon>Pseudomonadati</taxon>
        <taxon>Bacteroidota</taxon>
        <taxon>Sphingobacteriia</taxon>
        <taxon>Sphingobacteriales</taxon>
        <taxon>Sphingobacteriaceae</taxon>
        <taxon>Sphingobacterium</taxon>
    </lineage>
</organism>
<keyword evidence="1" id="KW-1133">Transmembrane helix</keyword>
<evidence type="ECO:0000256" key="1">
    <source>
        <dbReference type="SAM" id="Phobius"/>
    </source>
</evidence>
<accession>A0ABU0U1U1</accession>
<reference evidence="2 3" key="1">
    <citation type="submission" date="2023-07" db="EMBL/GenBank/DDBJ databases">
        <title>Functional and genomic diversity of the sorghum phyllosphere microbiome.</title>
        <authorList>
            <person name="Shade A."/>
        </authorList>
    </citation>
    <scope>NUCLEOTIDE SEQUENCE [LARGE SCALE GENOMIC DNA]</scope>
    <source>
        <strain evidence="2 3">SORGH_AS_0892</strain>
    </source>
</reference>
<keyword evidence="1" id="KW-0472">Membrane</keyword>
<name>A0ABU0U1U1_9SPHI</name>
<keyword evidence="1" id="KW-0812">Transmembrane</keyword>
<proteinExistence type="predicted"/>
<protein>
    <recommendedName>
        <fullName evidence="4">PH domain-containing protein</fullName>
    </recommendedName>
</protein>
<dbReference type="EMBL" id="JAUTBA010000001">
    <property type="protein sequence ID" value="MDQ1148904.1"/>
    <property type="molecule type" value="Genomic_DNA"/>
</dbReference>
<evidence type="ECO:0008006" key="4">
    <source>
        <dbReference type="Google" id="ProtNLM"/>
    </source>
</evidence>
<dbReference type="RefSeq" id="WP_307184847.1">
    <property type="nucleotide sequence ID" value="NZ_JAUTBA010000001.1"/>
</dbReference>
<feature type="transmembrane region" description="Helical" evidence="1">
    <location>
        <begin position="35"/>
        <end position="57"/>
    </location>
</feature>
<sequence length="143" mass="16840">MKKIFKTHINFGSYVWGIVVIIFIGILLFERLEKGLYIGTLLLFGICLSIWYFTFFFKRYWIEGQHLFIKTISGVRSIDIRSIHKLETNKVDWFGSMGLTVLKPYRRGMVLRYNVVDHVFVDPENATEFINELKQITPNIDVV</sequence>
<comment type="caution">
    <text evidence="2">The sequence shown here is derived from an EMBL/GenBank/DDBJ whole genome shotgun (WGS) entry which is preliminary data.</text>
</comment>
<keyword evidence="3" id="KW-1185">Reference proteome</keyword>
<dbReference type="Proteomes" id="UP001244640">
    <property type="component" value="Unassembled WGS sequence"/>
</dbReference>
<evidence type="ECO:0000313" key="2">
    <source>
        <dbReference type="EMBL" id="MDQ1148904.1"/>
    </source>
</evidence>